<evidence type="ECO:0000313" key="2">
    <source>
        <dbReference type="EMBL" id="KAF6038288.1"/>
    </source>
</evidence>
<protein>
    <recommendedName>
        <fullName evidence="1">DNA repair protein Rev1 C-terminal domain-containing protein</fullName>
    </recommendedName>
</protein>
<dbReference type="Gene3D" id="1.20.58.1280">
    <property type="entry name" value="DNA repair protein Rev1, C-terminal domain"/>
    <property type="match status" value="1"/>
</dbReference>
<dbReference type="Pfam" id="PF16727">
    <property type="entry name" value="REV1_C"/>
    <property type="match status" value="1"/>
</dbReference>
<name>A0A7J7KKU9_BUGNE</name>
<evidence type="ECO:0000313" key="3">
    <source>
        <dbReference type="Proteomes" id="UP000593567"/>
    </source>
</evidence>
<dbReference type="AlphaFoldDB" id="A0A7J7KKU9"/>
<proteinExistence type="predicted"/>
<dbReference type="InterPro" id="IPR031991">
    <property type="entry name" value="Rev1_C"/>
</dbReference>
<accession>A0A7J7KKU9</accession>
<comment type="caution">
    <text evidence="2">The sequence shown here is derived from an EMBL/GenBank/DDBJ whole genome shotgun (WGS) entry which is preliminary data.</text>
</comment>
<dbReference type="Proteomes" id="UP000593567">
    <property type="component" value="Unassembled WGS sequence"/>
</dbReference>
<sequence length="83" mass="9654">MNKGILCWCDAVGGPCDKDMVKFTEYLLSLVTLHHTDLLQKVLLHLKYLVIRNTRSEWGKFYLKVKSAAKEAVENEYNMHIEL</sequence>
<dbReference type="EMBL" id="VXIV02000435">
    <property type="protein sequence ID" value="KAF6038288.1"/>
    <property type="molecule type" value="Genomic_DNA"/>
</dbReference>
<keyword evidence="3" id="KW-1185">Reference proteome</keyword>
<organism evidence="2 3">
    <name type="scientific">Bugula neritina</name>
    <name type="common">Brown bryozoan</name>
    <name type="synonym">Sertularia neritina</name>
    <dbReference type="NCBI Taxonomy" id="10212"/>
    <lineage>
        <taxon>Eukaryota</taxon>
        <taxon>Metazoa</taxon>
        <taxon>Spiralia</taxon>
        <taxon>Lophotrochozoa</taxon>
        <taxon>Bryozoa</taxon>
        <taxon>Gymnolaemata</taxon>
        <taxon>Cheilostomatida</taxon>
        <taxon>Flustrina</taxon>
        <taxon>Buguloidea</taxon>
        <taxon>Bugulidae</taxon>
        <taxon>Bugula</taxon>
    </lineage>
</organism>
<evidence type="ECO:0000259" key="1">
    <source>
        <dbReference type="Pfam" id="PF16727"/>
    </source>
</evidence>
<feature type="domain" description="DNA repair protein Rev1 C-terminal" evidence="1">
    <location>
        <begin position="7"/>
        <end position="78"/>
    </location>
</feature>
<gene>
    <name evidence="2" type="ORF">EB796_003404</name>
</gene>
<dbReference type="InterPro" id="IPR038401">
    <property type="entry name" value="Rev1_C_sf"/>
</dbReference>
<reference evidence="2" key="1">
    <citation type="submission" date="2020-06" db="EMBL/GenBank/DDBJ databases">
        <title>Draft genome of Bugula neritina, a colonial animal packing powerful symbionts and potential medicines.</title>
        <authorList>
            <person name="Rayko M."/>
        </authorList>
    </citation>
    <scope>NUCLEOTIDE SEQUENCE [LARGE SCALE GENOMIC DNA]</scope>
    <source>
        <strain evidence="2">Kwan_BN1</strain>
    </source>
</reference>